<sequence>MSKTTTVEGAPDTGVAEGRPSTERSTRVAAVAAAATLAIVAGYAFVAGSFTVATSPTRPVVSEVFSPWFSQRWNVFAPNIMKVNRNLQIQVQWRDGNELVHSDWVDVTDIEFTSARGIPMPSRISKNSFNATQAMFTRYQALSPQQRDRVRDTFIRGLGGGAFEPVDAGDLLTQLDGLEGSRAAAVSYLRYDYMLVRFASAFGTAYFDRPVERVRWRIESDRPNDFLHRFDQERQTELSYITFGWRQPAAAPTDEVQAIYDEVVERYTGR</sequence>
<feature type="transmembrane region" description="Helical" evidence="2">
    <location>
        <begin position="28"/>
        <end position="50"/>
    </location>
</feature>
<evidence type="ECO:0000256" key="1">
    <source>
        <dbReference type="SAM" id="MobiDB-lite"/>
    </source>
</evidence>
<evidence type="ECO:0000256" key="2">
    <source>
        <dbReference type="SAM" id="Phobius"/>
    </source>
</evidence>
<proteinExistence type="predicted"/>
<keyword evidence="4" id="KW-1185">Reference proteome</keyword>
<dbReference type="EMBL" id="JAWDIU010000001">
    <property type="protein sequence ID" value="MDU0325661.1"/>
    <property type="molecule type" value="Genomic_DNA"/>
</dbReference>
<feature type="region of interest" description="Disordered" evidence="1">
    <location>
        <begin position="1"/>
        <end position="23"/>
    </location>
</feature>
<gene>
    <name evidence="3" type="ORF">RWH43_02715</name>
</gene>
<name>A0ABU3RS01_9MICO</name>
<comment type="caution">
    <text evidence="3">The sequence shown here is derived from an EMBL/GenBank/DDBJ whole genome shotgun (WGS) entry which is preliminary data.</text>
</comment>
<keyword evidence="2" id="KW-0472">Membrane</keyword>
<organism evidence="3 4">
    <name type="scientific">Microbacterium algihabitans</name>
    <dbReference type="NCBI Taxonomy" id="3075992"/>
    <lineage>
        <taxon>Bacteria</taxon>
        <taxon>Bacillati</taxon>
        <taxon>Actinomycetota</taxon>
        <taxon>Actinomycetes</taxon>
        <taxon>Micrococcales</taxon>
        <taxon>Microbacteriaceae</taxon>
        <taxon>Microbacterium</taxon>
    </lineage>
</organism>
<protein>
    <submittedName>
        <fullName evidence="3">DUF5819 family protein</fullName>
    </submittedName>
</protein>
<accession>A0ABU3RS01</accession>
<dbReference type="RefSeq" id="WP_144829503.1">
    <property type="nucleotide sequence ID" value="NZ_JAWDIU010000001.1"/>
</dbReference>
<dbReference type="InterPro" id="IPR043857">
    <property type="entry name" value="DUF5819"/>
</dbReference>
<evidence type="ECO:0000313" key="3">
    <source>
        <dbReference type="EMBL" id="MDU0325661.1"/>
    </source>
</evidence>
<keyword evidence="2" id="KW-0812">Transmembrane</keyword>
<dbReference type="Pfam" id="PF19136">
    <property type="entry name" value="DUF5819"/>
    <property type="match status" value="1"/>
</dbReference>
<dbReference type="Proteomes" id="UP001256673">
    <property type="component" value="Unassembled WGS sequence"/>
</dbReference>
<keyword evidence="2" id="KW-1133">Transmembrane helix</keyword>
<reference evidence="3 4" key="1">
    <citation type="submission" date="2023-09" db="EMBL/GenBank/DDBJ databases">
        <title>Microbacterium fusihabitans sp. nov., Microbacterium phycihabitans sp. nov., and Microbacterium cervinum sp. nov., isolated from dried seaweeds of beach.</title>
        <authorList>
            <person name="Lee S.D."/>
        </authorList>
    </citation>
    <scope>NUCLEOTIDE SEQUENCE [LARGE SCALE GENOMIC DNA]</scope>
    <source>
        <strain evidence="3 4">KSW2-21</strain>
    </source>
</reference>
<evidence type="ECO:0000313" key="4">
    <source>
        <dbReference type="Proteomes" id="UP001256673"/>
    </source>
</evidence>